<feature type="domain" description="Reverse transcriptase/retrotransposon-derived protein RNase H-like" evidence="1">
    <location>
        <begin position="46"/>
        <end position="117"/>
    </location>
</feature>
<evidence type="ECO:0000313" key="4">
    <source>
        <dbReference type="Proteomes" id="UP000036403"/>
    </source>
</evidence>
<accession>A0A0J7L6Y2</accession>
<keyword evidence="4" id="KW-1185">Reference proteome</keyword>
<dbReference type="PANTHER" id="PTHR34072:SF26">
    <property type="entry name" value="RNA-DIRECTED DNA POLYMERASE"/>
    <property type="match status" value="1"/>
</dbReference>
<gene>
    <name evidence="2" type="ORF">RF55_1298</name>
    <name evidence="3" type="ORF">RF55_1302</name>
</gene>
<dbReference type="AlphaFoldDB" id="A0A0J7L6Y2"/>
<reference evidence="3 4" key="1">
    <citation type="submission" date="2015-04" db="EMBL/GenBank/DDBJ databases">
        <title>Lasius niger genome sequencing.</title>
        <authorList>
            <person name="Konorov E.A."/>
            <person name="Nikitin M.A."/>
            <person name="Kirill M.V."/>
            <person name="Chang P."/>
        </authorList>
    </citation>
    <scope>NUCLEOTIDE SEQUENCE [LARGE SCALE GENOMIC DNA]</scope>
    <source>
        <tissue evidence="3">Whole</tissue>
    </source>
</reference>
<dbReference type="Pfam" id="PF17919">
    <property type="entry name" value="RT_RNaseH_2"/>
    <property type="match status" value="1"/>
</dbReference>
<evidence type="ECO:0000259" key="1">
    <source>
        <dbReference type="Pfam" id="PF17919"/>
    </source>
</evidence>
<dbReference type="GO" id="GO:0071897">
    <property type="term" value="P:DNA biosynthetic process"/>
    <property type="evidence" value="ECO:0007669"/>
    <property type="project" value="UniProtKB-ARBA"/>
</dbReference>
<name>A0A0J7L6Y2_LASNI</name>
<dbReference type="FunFam" id="3.30.70.270:FF:000026">
    <property type="entry name" value="Transposon Ty3-G Gag-Pol polyprotein"/>
    <property type="match status" value="1"/>
</dbReference>
<dbReference type="Gene3D" id="3.30.70.270">
    <property type="match status" value="1"/>
</dbReference>
<dbReference type="InterPro" id="IPR043128">
    <property type="entry name" value="Rev_trsase/Diguanyl_cyclase"/>
</dbReference>
<dbReference type="STRING" id="67767.A0A0J7L6Y2"/>
<proteinExistence type="predicted"/>
<dbReference type="InterPro" id="IPR041577">
    <property type="entry name" value="RT_RNaseH_2"/>
</dbReference>
<dbReference type="EMBL" id="LBMM01000443">
    <property type="protein sequence ID" value="KMQ98329.1"/>
    <property type="molecule type" value="Genomic_DNA"/>
</dbReference>
<dbReference type="InterPro" id="IPR043502">
    <property type="entry name" value="DNA/RNA_pol_sf"/>
</dbReference>
<comment type="caution">
    <text evidence="3">The sequence shown here is derived from an EMBL/GenBank/DDBJ whole genome shotgun (WGS) entry which is preliminary data.</text>
</comment>
<evidence type="ECO:0000313" key="3">
    <source>
        <dbReference type="EMBL" id="KMQ98333.1"/>
    </source>
</evidence>
<organism evidence="3 4">
    <name type="scientific">Lasius niger</name>
    <name type="common">Black garden ant</name>
    <dbReference type="NCBI Taxonomy" id="67767"/>
    <lineage>
        <taxon>Eukaryota</taxon>
        <taxon>Metazoa</taxon>
        <taxon>Ecdysozoa</taxon>
        <taxon>Arthropoda</taxon>
        <taxon>Hexapoda</taxon>
        <taxon>Insecta</taxon>
        <taxon>Pterygota</taxon>
        <taxon>Neoptera</taxon>
        <taxon>Endopterygota</taxon>
        <taxon>Hymenoptera</taxon>
        <taxon>Apocrita</taxon>
        <taxon>Aculeata</taxon>
        <taxon>Formicoidea</taxon>
        <taxon>Formicidae</taxon>
        <taxon>Formicinae</taxon>
        <taxon>Lasius</taxon>
        <taxon>Lasius</taxon>
    </lineage>
</organism>
<dbReference type="PaxDb" id="67767-A0A0J7L6Y2"/>
<dbReference type="Proteomes" id="UP000036403">
    <property type="component" value="Unassembled WGS sequence"/>
</dbReference>
<dbReference type="PANTHER" id="PTHR34072">
    <property type="entry name" value="ENZYMATIC POLYPROTEIN-RELATED"/>
    <property type="match status" value="1"/>
</dbReference>
<protein>
    <recommendedName>
        <fullName evidence="1">Reverse transcriptase/retrotransposon-derived protein RNase H-like domain-containing protein</fullName>
    </recommendedName>
</protein>
<dbReference type="SUPFAM" id="SSF56672">
    <property type="entry name" value="DNA/RNA polymerases"/>
    <property type="match status" value="1"/>
</dbReference>
<evidence type="ECO:0000313" key="2">
    <source>
        <dbReference type="EMBL" id="KMQ98329.1"/>
    </source>
</evidence>
<dbReference type="OrthoDB" id="7616202at2759"/>
<dbReference type="EMBL" id="LBMM01000443">
    <property type="protein sequence ID" value="KMQ98333.1"/>
    <property type="molecule type" value="Genomic_DNA"/>
</dbReference>
<sequence>MERPRSVKQIRQFLGLAGYFRKFVENFATIAEPLTRLTKKDTPWLWEDAQEQTFHTIKDKLTTRPVLAIFNPDRRTEVHTDASAIGVGAILLQEVDGKMAVVSYYSRQNTTDQRCYHS</sequence>